<accession>A0ACC1NSE1</accession>
<dbReference type="Proteomes" id="UP001143910">
    <property type="component" value="Unassembled WGS sequence"/>
</dbReference>
<sequence length="294" mass="30818">MFLAHRTFLAAAVLAQLTRAIDLNNPLDGCPPAAAAIANNNNIFNSTGEATFQLKGQSEPWHLALAFSDERAKNTIYGLEPTRQTLSVIVSVPETFPNSEAGNQTSLCVYRLEQKNGTAANAQSTCTGIISDDCIRALNNVPAPKDGLCPVPDIASACGSVTVVGSTTTPVVFSNTLCSTNATMSGSESIPDGFQNYITFASGPVNNSDDSQKSFIEYSDRILQPAPILITAQFGGPANSTSNSTDSKLLCLAPSKVLQGSREAVAKASSAAMVSAAFFKPLLLMTLASIMMVL</sequence>
<proteinExistence type="predicted"/>
<comment type="caution">
    <text evidence="1">The sequence shown here is derived from an EMBL/GenBank/DDBJ whole genome shotgun (WGS) entry which is preliminary data.</text>
</comment>
<keyword evidence="2" id="KW-1185">Reference proteome</keyword>
<name>A0ACC1NSE1_9HYPO</name>
<gene>
    <name evidence="1" type="ORF">NQ176_g1763</name>
</gene>
<organism evidence="1 2">
    <name type="scientific">Zarea fungicola</name>
    <dbReference type="NCBI Taxonomy" id="93591"/>
    <lineage>
        <taxon>Eukaryota</taxon>
        <taxon>Fungi</taxon>
        <taxon>Dikarya</taxon>
        <taxon>Ascomycota</taxon>
        <taxon>Pezizomycotina</taxon>
        <taxon>Sordariomycetes</taxon>
        <taxon>Hypocreomycetidae</taxon>
        <taxon>Hypocreales</taxon>
        <taxon>Cordycipitaceae</taxon>
        <taxon>Zarea</taxon>
    </lineage>
</organism>
<protein>
    <submittedName>
        <fullName evidence="1">Uncharacterized protein</fullName>
    </submittedName>
</protein>
<dbReference type="EMBL" id="JANJQO010000107">
    <property type="protein sequence ID" value="KAJ2981850.1"/>
    <property type="molecule type" value="Genomic_DNA"/>
</dbReference>
<evidence type="ECO:0000313" key="2">
    <source>
        <dbReference type="Proteomes" id="UP001143910"/>
    </source>
</evidence>
<reference evidence="1" key="1">
    <citation type="submission" date="2022-08" db="EMBL/GenBank/DDBJ databases">
        <title>Genome Sequence of Lecanicillium fungicola.</title>
        <authorList>
            <person name="Buettner E."/>
        </authorList>
    </citation>
    <scope>NUCLEOTIDE SEQUENCE</scope>
    <source>
        <strain evidence="1">Babe33</strain>
    </source>
</reference>
<evidence type="ECO:0000313" key="1">
    <source>
        <dbReference type="EMBL" id="KAJ2981850.1"/>
    </source>
</evidence>